<feature type="region of interest" description="Disordered" evidence="1">
    <location>
        <begin position="227"/>
        <end position="275"/>
    </location>
</feature>
<evidence type="ECO:0000313" key="5">
    <source>
        <dbReference type="Proteomes" id="UP000468388"/>
    </source>
</evidence>
<comment type="caution">
    <text evidence="4">The sequence shown here is derived from an EMBL/GenBank/DDBJ whole genome shotgun (WGS) entry which is preliminary data.</text>
</comment>
<sequence length="275" mass="29927">MKNKTSQKIKVGIFTTATILLLLAGIFLIGRNKSMFRSTIVLYGTFKNVGGLLEGNNIRFVGINVGTVESIDILTDSTARVGLRIQKKVQPFIKKGAIARISSEGLMGDKLVAISSGTQTTTPVNDGDTISTIEPMQMDKVMGRISSVAENAEVITGQLAGIVTQVNRGKGSVGRLLYSDSLAKSLEGTISEAKGTMRSAHKGAESFSENMEALKHNFLLRGYFRKKDKARKKEEKEEKKDDKADEKLKKAGKSEVKLKNAKGKDSATIKIEKEQ</sequence>
<dbReference type="OrthoDB" id="9771725at2"/>
<evidence type="ECO:0000313" key="4">
    <source>
        <dbReference type="EMBL" id="MVT42288.1"/>
    </source>
</evidence>
<keyword evidence="2" id="KW-1133">Transmembrane helix</keyword>
<organism evidence="4 5">
    <name type="scientific">Chitinophaga oryziterrae</name>
    <dbReference type="NCBI Taxonomy" id="1031224"/>
    <lineage>
        <taxon>Bacteria</taxon>
        <taxon>Pseudomonadati</taxon>
        <taxon>Bacteroidota</taxon>
        <taxon>Chitinophagia</taxon>
        <taxon>Chitinophagales</taxon>
        <taxon>Chitinophagaceae</taxon>
        <taxon>Chitinophaga</taxon>
    </lineage>
</organism>
<feature type="compositionally biased region" description="Basic and acidic residues" evidence="1">
    <location>
        <begin position="231"/>
        <end position="275"/>
    </location>
</feature>
<protein>
    <submittedName>
        <fullName evidence="4">MCE family protein</fullName>
    </submittedName>
</protein>
<dbReference type="PANTHER" id="PTHR33371">
    <property type="entry name" value="INTERMEMBRANE PHOSPHOLIPID TRANSPORT SYSTEM BINDING PROTEIN MLAD-RELATED"/>
    <property type="match status" value="1"/>
</dbReference>
<dbReference type="EMBL" id="WRXO01000004">
    <property type="protein sequence ID" value="MVT42288.1"/>
    <property type="molecule type" value="Genomic_DNA"/>
</dbReference>
<feature type="transmembrane region" description="Helical" evidence="2">
    <location>
        <begin position="12"/>
        <end position="30"/>
    </location>
</feature>
<evidence type="ECO:0000256" key="2">
    <source>
        <dbReference type="SAM" id="Phobius"/>
    </source>
</evidence>
<dbReference type="RefSeq" id="WP_157300913.1">
    <property type="nucleotide sequence ID" value="NZ_BAAAZB010000005.1"/>
</dbReference>
<dbReference type="InterPro" id="IPR052336">
    <property type="entry name" value="MlaD_Phospholipid_Transporter"/>
</dbReference>
<evidence type="ECO:0000259" key="3">
    <source>
        <dbReference type="Pfam" id="PF02470"/>
    </source>
</evidence>
<accession>A0A6N8JD04</accession>
<evidence type="ECO:0000256" key="1">
    <source>
        <dbReference type="SAM" id="MobiDB-lite"/>
    </source>
</evidence>
<keyword evidence="2" id="KW-0472">Membrane</keyword>
<dbReference type="Pfam" id="PF02470">
    <property type="entry name" value="MlaD"/>
    <property type="match status" value="1"/>
</dbReference>
<dbReference type="AlphaFoldDB" id="A0A6N8JD04"/>
<keyword evidence="5" id="KW-1185">Reference proteome</keyword>
<dbReference type="Proteomes" id="UP000468388">
    <property type="component" value="Unassembled WGS sequence"/>
</dbReference>
<dbReference type="InterPro" id="IPR003399">
    <property type="entry name" value="Mce/MlaD"/>
</dbReference>
<gene>
    <name evidence="4" type="ORF">GO495_16980</name>
</gene>
<name>A0A6N8JD04_9BACT</name>
<reference evidence="4 5" key="1">
    <citation type="submission" date="2019-12" db="EMBL/GenBank/DDBJ databases">
        <title>The draft genomic sequence of strain Chitinophaga oryziterrae JCM 16595.</title>
        <authorList>
            <person name="Zhang X."/>
        </authorList>
    </citation>
    <scope>NUCLEOTIDE SEQUENCE [LARGE SCALE GENOMIC DNA]</scope>
    <source>
        <strain evidence="4 5">JCM 16595</strain>
    </source>
</reference>
<keyword evidence="2" id="KW-0812">Transmembrane</keyword>
<dbReference type="PANTHER" id="PTHR33371:SF4">
    <property type="entry name" value="INTERMEMBRANE PHOSPHOLIPID TRANSPORT SYSTEM BINDING PROTEIN MLAD"/>
    <property type="match status" value="1"/>
</dbReference>
<feature type="domain" description="Mce/MlaD" evidence="3">
    <location>
        <begin position="41"/>
        <end position="117"/>
    </location>
</feature>
<proteinExistence type="predicted"/>